<reference evidence="2 3" key="1">
    <citation type="submission" date="2015-12" db="EMBL/GenBank/DDBJ databases">
        <authorList>
            <person name="Shamseldin A."/>
            <person name="Moawad H."/>
            <person name="Abd El-Rahim W.M."/>
            <person name="Sadowsky M.J."/>
        </authorList>
    </citation>
    <scope>NUCLEOTIDE SEQUENCE [LARGE SCALE GENOMIC DNA]</scope>
    <source>
        <strain evidence="2 3">DG5B</strain>
    </source>
</reference>
<feature type="compositionally biased region" description="Basic and acidic residues" evidence="1">
    <location>
        <begin position="88"/>
        <end position="103"/>
    </location>
</feature>
<dbReference type="RefSeq" id="WP_068191904.1">
    <property type="nucleotide sequence ID" value="NZ_CP013909.1"/>
</dbReference>
<dbReference type="EMBL" id="CP013909">
    <property type="protein sequence ID" value="ALW85129.1"/>
    <property type="molecule type" value="Genomic_DNA"/>
</dbReference>
<protein>
    <submittedName>
        <fullName evidence="2">Uncharacterized protein</fullName>
    </submittedName>
</protein>
<dbReference type="OrthoDB" id="887382at2"/>
<dbReference type="KEGG" id="hyg:AUC43_08510"/>
<gene>
    <name evidence="2" type="ORF">AUC43_08510</name>
</gene>
<proteinExistence type="predicted"/>
<keyword evidence="3" id="KW-1185">Reference proteome</keyword>
<evidence type="ECO:0000313" key="3">
    <source>
        <dbReference type="Proteomes" id="UP000059542"/>
    </source>
</evidence>
<organism evidence="2 3">
    <name type="scientific">Hymenobacter sedentarius</name>
    <dbReference type="NCBI Taxonomy" id="1411621"/>
    <lineage>
        <taxon>Bacteria</taxon>
        <taxon>Pseudomonadati</taxon>
        <taxon>Bacteroidota</taxon>
        <taxon>Cytophagia</taxon>
        <taxon>Cytophagales</taxon>
        <taxon>Hymenobacteraceae</taxon>
        <taxon>Hymenobacter</taxon>
    </lineage>
</organism>
<feature type="compositionally biased region" description="Basic residues" evidence="1">
    <location>
        <begin position="104"/>
        <end position="118"/>
    </location>
</feature>
<name>A0A0U4CAA8_9BACT</name>
<evidence type="ECO:0000313" key="2">
    <source>
        <dbReference type="EMBL" id="ALW85129.1"/>
    </source>
</evidence>
<sequence length="118" mass="12706">MGKGKKKNSKKDQVADDLLDAAALSVKKFRKVTKQITKLSTGQKIVGGIVLIAAGLTYLAKQDFDADETPAPEAHGHDHALAHHHKDKPFAVEEHAASDEAGHAPRKTRKSIAAKHES</sequence>
<evidence type="ECO:0000256" key="1">
    <source>
        <dbReference type="SAM" id="MobiDB-lite"/>
    </source>
</evidence>
<dbReference type="STRING" id="1411621.AUC43_08510"/>
<dbReference type="Proteomes" id="UP000059542">
    <property type="component" value="Chromosome"/>
</dbReference>
<accession>A0A0U4CAA8</accession>
<dbReference type="AlphaFoldDB" id="A0A0U4CAA8"/>
<feature type="region of interest" description="Disordered" evidence="1">
    <location>
        <begin position="67"/>
        <end position="118"/>
    </location>
</feature>